<feature type="region of interest" description="Disordered" evidence="2">
    <location>
        <begin position="1"/>
        <end position="63"/>
    </location>
</feature>
<feature type="coiled-coil region" evidence="1">
    <location>
        <begin position="582"/>
        <end position="616"/>
    </location>
</feature>
<feature type="compositionally biased region" description="Polar residues" evidence="2">
    <location>
        <begin position="499"/>
        <end position="518"/>
    </location>
</feature>
<evidence type="ECO:0000256" key="2">
    <source>
        <dbReference type="SAM" id="MobiDB-lite"/>
    </source>
</evidence>
<dbReference type="OrthoDB" id="2425321at2759"/>
<feature type="compositionally biased region" description="Basic and acidic residues" evidence="2">
    <location>
        <begin position="139"/>
        <end position="151"/>
    </location>
</feature>
<keyword evidence="4" id="KW-1185">Reference proteome</keyword>
<dbReference type="EMBL" id="JAGFBS010000061">
    <property type="protein sequence ID" value="KAG6369873.1"/>
    <property type="molecule type" value="Genomic_DNA"/>
</dbReference>
<feature type="compositionally biased region" description="Low complexity" evidence="2">
    <location>
        <begin position="32"/>
        <end position="44"/>
    </location>
</feature>
<evidence type="ECO:0000313" key="3">
    <source>
        <dbReference type="EMBL" id="KAG6369873.1"/>
    </source>
</evidence>
<feature type="region of interest" description="Disordered" evidence="2">
    <location>
        <begin position="562"/>
        <end position="581"/>
    </location>
</feature>
<feature type="compositionally biased region" description="Basic and acidic residues" evidence="2">
    <location>
        <begin position="702"/>
        <end position="717"/>
    </location>
</feature>
<organism evidence="3 4">
    <name type="scientific">Boletus reticuloceps</name>
    <dbReference type="NCBI Taxonomy" id="495285"/>
    <lineage>
        <taxon>Eukaryota</taxon>
        <taxon>Fungi</taxon>
        <taxon>Dikarya</taxon>
        <taxon>Basidiomycota</taxon>
        <taxon>Agaricomycotina</taxon>
        <taxon>Agaricomycetes</taxon>
        <taxon>Agaricomycetidae</taxon>
        <taxon>Boletales</taxon>
        <taxon>Boletineae</taxon>
        <taxon>Boletaceae</taxon>
        <taxon>Boletoideae</taxon>
        <taxon>Boletus</taxon>
    </lineage>
</organism>
<name>A0A8I3A3V9_9AGAM</name>
<feature type="region of interest" description="Disordered" evidence="2">
    <location>
        <begin position="117"/>
        <end position="160"/>
    </location>
</feature>
<comment type="caution">
    <text evidence="3">The sequence shown here is derived from an EMBL/GenBank/DDBJ whole genome shotgun (WGS) entry which is preliminary data.</text>
</comment>
<protein>
    <recommendedName>
        <fullName evidence="5">SAM domain-containing protein</fullName>
    </recommendedName>
</protein>
<keyword evidence="1" id="KW-0175">Coiled coil</keyword>
<evidence type="ECO:0008006" key="5">
    <source>
        <dbReference type="Google" id="ProtNLM"/>
    </source>
</evidence>
<evidence type="ECO:0000313" key="4">
    <source>
        <dbReference type="Proteomes" id="UP000683000"/>
    </source>
</evidence>
<feature type="region of interest" description="Disordered" evidence="2">
    <location>
        <begin position="254"/>
        <end position="320"/>
    </location>
</feature>
<feature type="region of interest" description="Disordered" evidence="2">
    <location>
        <begin position="344"/>
        <end position="424"/>
    </location>
</feature>
<sequence length="759" mass="82680">MASRPTSPAEPIKTHPPPIQPNAHPYAIKTTSSALLSRSNSSPHSAHHNRHHYIPSPPPRVPTGMMARHRHSSSLSSVEGGVHDVNGMHKIPAPLPAPQPNVAASPDSISAALKRADEPKLSHRVRRAETKSNSATKPVNDRFSHDQESRPELYAGLPSNPKQWNTDELITYLETSFKLCNDTNGDKDDSSLVGILECVRARGLTGRELLRLTDADVVGTALSDVQHAQLLERSRTLRADVLRGRIYVDSYHSHEVSDNSQDTHSARSSAPLHSIRGCSASTDDLHSLLDNNTGEGQSAFPPSPVMSLHRSHSVSDASAQRYRDLARMRIRRRGRVKGLVETWERASTSGSEYSASEPESESETDPELESISDAKHSPEFPSLLPPSPYDESPQSVCSSVDSSAVVSQEPPSSTPPPPYTHMHSTLEAMGDEEEEPSIDELLALSSETPLKGARAWEADFGLGDTVKRISVPGSVDAGRPIPLVTEQGASRPQGDDQQTKSNSVRSKGSGMRRSTGNRGKSVKTQKRVVTAIFTGSPSGEVSENLGDGMHLDHHRYANSSHGDICGEVSASSGPQNDPDNALRSLEESIAVTRAQLEAYRLRLEKVEADTARYEAMFTRALFSDSCHSSEFELRQRRSEADVKATADTTELCRNASIVGARDRDVLEGWETMPLADVARAIVARAIGWLFPYGHMGACVPDDHDKSSSHSGTNDRCHSPVKRNGRLPTVRMSCNLILFSFAICAAVLRRMGFGRWVGRP</sequence>
<accession>A0A8I3A3V9</accession>
<feature type="compositionally biased region" description="Acidic residues" evidence="2">
    <location>
        <begin position="358"/>
        <end position="370"/>
    </location>
</feature>
<proteinExistence type="predicted"/>
<reference evidence="3" key="1">
    <citation type="submission" date="2021-03" db="EMBL/GenBank/DDBJ databases">
        <title>Evolutionary innovations through gain and loss of genes in the ectomycorrhizal Boletales.</title>
        <authorList>
            <person name="Wu G."/>
            <person name="Miyauchi S."/>
            <person name="Morin E."/>
            <person name="Yang Z.-L."/>
            <person name="Xu J."/>
            <person name="Martin F.M."/>
        </authorList>
    </citation>
    <scope>NUCLEOTIDE SEQUENCE</scope>
    <source>
        <strain evidence="3">BR01</strain>
    </source>
</reference>
<feature type="region of interest" description="Disordered" evidence="2">
    <location>
        <begin position="702"/>
        <end position="721"/>
    </location>
</feature>
<feature type="compositionally biased region" description="Polar residues" evidence="2">
    <location>
        <begin position="258"/>
        <end position="268"/>
    </location>
</feature>
<gene>
    <name evidence="3" type="ORF">JVT61DRAFT_13337</name>
</gene>
<feature type="region of interest" description="Disordered" evidence="2">
    <location>
        <begin position="471"/>
        <end position="554"/>
    </location>
</feature>
<dbReference type="Proteomes" id="UP000683000">
    <property type="component" value="Unassembled WGS sequence"/>
</dbReference>
<feature type="compositionally biased region" description="Low complexity" evidence="2">
    <location>
        <begin position="392"/>
        <end position="411"/>
    </location>
</feature>
<dbReference type="AlphaFoldDB" id="A0A8I3A3V9"/>
<feature type="compositionally biased region" description="Polar residues" evidence="2">
    <location>
        <begin position="569"/>
        <end position="578"/>
    </location>
</feature>
<evidence type="ECO:0000256" key="1">
    <source>
        <dbReference type="SAM" id="Coils"/>
    </source>
</evidence>